<comment type="caution">
    <text evidence="9">The sequence shown here is derived from an EMBL/GenBank/DDBJ whole genome shotgun (WGS) entry which is preliminary data.</text>
</comment>
<evidence type="ECO:0000256" key="4">
    <source>
        <dbReference type="ARBA" id="ARBA00022692"/>
    </source>
</evidence>
<evidence type="ECO:0000259" key="8">
    <source>
        <dbReference type="Pfam" id="PF00892"/>
    </source>
</evidence>
<dbReference type="InterPro" id="IPR051258">
    <property type="entry name" value="Diverse_Substrate_Transporter"/>
</dbReference>
<dbReference type="PANTHER" id="PTHR42920:SF11">
    <property type="entry name" value="INNER MEMBRANE PROTEIN YTFF"/>
    <property type="match status" value="1"/>
</dbReference>
<evidence type="ECO:0000256" key="2">
    <source>
        <dbReference type="ARBA" id="ARBA00007362"/>
    </source>
</evidence>
<feature type="transmembrane region" description="Helical" evidence="7">
    <location>
        <begin position="210"/>
        <end position="233"/>
    </location>
</feature>
<feature type="transmembrane region" description="Helical" evidence="7">
    <location>
        <begin position="37"/>
        <end position="57"/>
    </location>
</feature>
<reference evidence="9 10" key="1">
    <citation type="submission" date="2018-11" db="EMBL/GenBank/DDBJ databases">
        <title>Genome sequencing of Lachnoanaerobaculum sp. KCOM 2030 (= ChDC B114).</title>
        <authorList>
            <person name="Kook J.-K."/>
            <person name="Park S.-N."/>
            <person name="Lim Y.K."/>
        </authorList>
    </citation>
    <scope>NUCLEOTIDE SEQUENCE [LARGE SCALE GENOMIC DNA]</scope>
    <source>
        <strain evidence="9 10">KCOM 2030</strain>
    </source>
</reference>
<protein>
    <submittedName>
        <fullName evidence="9">DMT family transporter</fullName>
    </submittedName>
</protein>
<evidence type="ECO:0000256" key="6">
    <source>
        <dbReference type="ARBA" id="ARBA00023136"/>
    </source>
</evidence>
<dbReference type="Proteomes" id="UP000272490">
    <property type="component" value="Unassembled WGS sequence"/>
</dbReference>
<feature type="transmembrane region" description="Helical" evidence="7">
    <location>
        <begin position="128"/>
        <end position="145"/>
    </location>
</feature>
<feature type="transmembrane region" description="Helical" evidence="7">
    <location>
        <begin position="77"/>
        <end position="96"/>
    </location>
</feature>
<dbReference type="Pfam" id="PF00892">
    <property type="entry name" value="EamA"/>
    <property type="match status" value="2"/>
</dbReference>
<feature type="transmembrane region" description="Helical" evidence="7">
    <location>
        <begin position="181"/>
        <end position="204"/>
    </location>
</feature>
<dbReference type="GO" id="GO:0005886">
    <property type="term" value="C:plasma membrane"/>
    <property type="evidence" value="ECO:0007669"/>
    <property type="project" value="UniProtKB-SubCell"/>
</dbReference>
<feature type="transmembrane region" description="Helical" evidence="7">
    <location>
        <begin position="268"/>
        <end position="287"/>
    </location>
</feature>
<comment type="subcellular location">
    <subcellularLocation>
        <location evidence="1">Cell membrane</location>
        <topology evidence="1">Multi-pass membrane protein</topology>
    </subcellularLocation>
</comment>
<name>A0A3P3QXQ2_9FIRM</name>
<sequence length="351" mass="38931">MKKSTKVMAVMMALLAATFYAINTPFSKVLLKKVTPTFMASFLYLGAGIGVGIMYLLNSKKDKNIEKLSKTDLPYTVGMIVLDILAPIFLMIGINIGSASNASLLGNFEIVATALIALLIFKEVVTSRLWIAIGFITLSSILLSFEGRGSFKFSLGSLFVILATCCWGLENNCTRMISDKSTYEIVILKGIFSGTGSFIIAIILGENIPGIKYILISMLLGFVAYGLSIFLYIRAQRELGAAKTSAYYAIAPFIGTFLSFAVDKDRLTKVYFIGLIFMIIGSVIVVYDSMLKNHIHYHIHTIVHTHNGSTHKHVIKHEHTHSHMGSEEKHYHSHDDYINSDEHKRMHEAGM</sequence>
<dbReference type="AlphaFoldDB" id="A0A3P3QXQ2"/>
<gene>
    <name evidence="9" type="ORF">EHV10_05060</name>
</gene>
<keyword evidence="5 7" id="KW-1133">Transmembrane helix</keyword>
<keyword evidence="10" id="KW-1185">Reference proteome</keyword>
<evidence type="ECO:0000256" key="1">
    <source>
        <dbReference type="ARBA" id="ARBA00004651"/>
    </source>
</evidence>
<feature type="domain" description="EamA" evidence="8">
    <location>
        <begin position="155"/>
        <end position="286"/>
    </location>
</feature>
<dbReference type="RefSeq" id="WP_128673727.1">
    <property type="nucleotide sequence ID" value="NZ_RRCO01000002.1"/>
</dbReference>
<evidence type="ECO:0000256" key="5">
    <source>
        <dbReference type="ARBA" id="ARBA00022989"/>
    </source>
</evidence>
<proteinExistence type="inferred from homology"/>
<evidence type="ECO:0000313" key="9">
    <source>
        <dbReference type="EMBL" id="RRJ25915.1"/>
    </source>
</evidence>
<feature type="transmembrane region" description="Helical" evidence="7">
    <location>
        <begin position="151"/>
        <end position="169"/>
    </location>
</feature>
<dbReference type="InterPro" id="IPR000620">
    <property type="entry name" value="EamA_dom"/>
</dbReference>
<dbReference type="EMBL" id="RRCO01000002">
    <property type="protein sequence ID" value="RRJ25915.1"/>
    <property type="molecule type" value="Genomic_DNA"/>
</dbReference>
<keyword evidence="3" id="KW-1003">Cell membrane</keyword>
<keyword evidence="4 7" id="KW-0812">Transmembrane</keyword>
<feature type="transmembrane region" description="Helical" evidence="7">
    <location>
        <begin position="245"/>
        <end position="262"/>
    </location>
</feature>
<comment type="similarity">
    <text evidence="2">Belongs to the EamA transporter family.</text>
</comment>
<keyword evidence="6 7" id="KW-0472">Membrane</keyword>
<evidence type="ECO:0000313" key="10">
    <source>
        <dbReference type="Proteomes" id="UP000272490"/>
    </source>
</evidence>
<feature type="transmembrane region" description="Helical" evidence="7">
    <location>
        <begin position="102"/>
        <end position="121"/>
    </location>
</feature>
<accession>A0A3P3QXQ2</accession>
<evidence type="ECO:0000256" key="7">
    <source>
        <dbReference type="SAM" id="Phobius"/>
    </source>
</evidence>
<organism evidence="9 10">
    <name type="scientific">Lachnoanaerobaculum gingivalis</name>
    <dbReference type="NCBI Taxonomy" id="2490855"/>
    <lineage>
        <taxon>Bacteria</taxon>
        <taxon>Bacillati</taxon>
        <taxon>Bacillota</taxon>
        <taxon>Clostridia</taxon>
        <taxon>Lachnospirales</taxon>
        <taxon>Lachnospiraceae</taxon>
        <taxon>Lachnoanaerobaculum</taxon>
    </lineage>
</organism>
<evidence type="ECO:0000256" key="3">
    <source>
        <dbReference type="ARBA" id="ARBA00022475"/>
    </source>
</evidence>
<dbReference type="OrthoDB" id="9794287at2"/>
<dbReference type="InterPro" id="IPR037185">
    <property type="entry name" value="EmrE-like"/>
</dbReference>
<dbReference type="SUPFAM" id="SSF103481">
    <property type="entry name" value="Multidrug resistance efflux transporter EmrE"/>
    <property type="match status" value="2"/>
</dbReference>
<feature type="domain" description="EamA" evidence="8">
    <location>
        <begin position="8"/>
        <end position="144"/>
    </location>
</feature>
<dbReference type="PANTHER" id="PTHR42920">
    <property type="entry name" value="OS03G0707200 PROTEIN-RELATED"/>
    <property type="match status" value="1"/>
</dbReference>